<protein>
    <recommendedName>
        <fullName evidence="3">C2H2-type domain-containing protein</fullName>
    </recommendedName>
</protein>
<evidence type="ECO:0000313" key="6">
    <source>
        <dbReference type="RefSeq" id="XP_033569258.1"/>
    </source>
</evidence>
<feature type="domain" description="C2H2-type" evidence="3">
    <location>
        <begin position="319"/>
        <end position="342"/>
    </location>
</feature>
<dbReference type="OrthoDB" id="62952at2759"/>
<feature type="region of interest" description="Disordered" evidence="2">
    <location>
        <begin position="208"/>
        <end position="231"/>
    </location>
</feature>
<dbReference type="PROSITE" id="PS00028">
    <property type="entry name" value="ZINC_FINGER_C2H2_1"/>
    <property type="match status" value="1"/>
</dbReference>
<proteinExistence type="predicted"/>
<dbReference type="AlphaFoldDB" id="A0A6A6Y2Q4"/>
<gene>
    <name evidence="4 6" type="ORF">BDZ99DRAFT_551623</name>
</gene>
<dbReference type="EMBL" id="MU003724">
    <property type="protein sequence ID" value="KAF2802294.1"/>
    <property type="molecule type" value="Genomic_DNA"/>
</dbReference>
<feature type="compositionally biased region" description="Basic and acidic residues" evidence="2">
    <location>
        <begin position="65"/>
        <end position="80"/>
    </location>
</feature>
<feature type="compositionally biased region" description="Polar residues" evidence="2">
    <location>
        <begin position="213"/>
        <end position="223"/>
    </location>
</feature>
<dbReference type="Proteomes" id="UP000504636">
    <property type="component" value="Unplaced"/>
</dbReference>
<dbReference type="InterPro" id="IPR013087">
    <property type="entry name" value="Znf_C2H2_type"/>
</dbReference>
<evidence type="ECO:0000259" key="3">
    <source>
        <dbReference type="PROSITE" id="PS00028"/>
    </source>
</evidence>
<accession>A0A6A6Y2Q4</accession>
<keyword evidence="5" id="KW-1185">Reference proteome</keyword>
<dbReference type="GeneID" id="54467924"/>
<evidence type="ECO:0000313" key="5">
    <source>
        <dbReference type="Proteomes" id="UP000504636"/>
    </source>
</evidence>
<dbReference type="RefSeq" id="XP_033569258.1">
    <property type="nucleotide sequence ID" value="XM_033727031.1"/>
</dbReference>
<organism evidence="4">
    <name type="scientific">Mytilinidion resinicola</name>
    <dbReference type="NCBI Taxonomy" id="574789"/>
    <lineage>
        <taxon>Eukaryota</taxon>
        <taxon>Fungi</taxon>
        <taxon>Dikarya</taxon>
        <taxon>Ascomycota</taxon>
        <taxon>Pezizomycotina</taxon>
        <taxon>Dothideomycetes</taxon>
        <taxon>Pleosporomycetidae</taxon>
        <taxon>Mytilinidiales</taxon>
        <taxon>Mytilinidiaceae</taxon>
        <taxon>Mytilinidion</taxon>
    </lineage>
</organism>
<sequence>MDAALSSWNLGRLGANCILFTPWSVTQESSKASPAATSWHREQAHPRPSSEAWDVASGEQTCGRSGEEAKDGREKDDHRPAPRAWRRRARTNCGARFRQHSSSIVSSCVLPPPPNLSSSSITLVEQILPGLSSLLPVSTPISASPKNRIIPCLTVGMSSAESMASACKADTVAAAPSPNLLHQHAPLGSAAPESPLSLPEARIVARTSAMDAGQSQTTSFSTEQDGDLHTQPLAPSNQAFSLENSSRLIQEAHLSYVDSHKRDAEELDRVVRRAHVLRQNKGGCRKWEDSKLQEEATEELVEDELSKYVGKEAEARWRCKMPECTKLFKAQNFWRKHVQTRHPHWRESLQAEALSEKPETLVVESTPPPQYDEADIANERSSQGRASTSFLSLPPSIRIRIYSYVLTDADSKSTLVGIKRQLQLPCYKLTRPLDPTLTYSLAPQPKSSFTTSILRTNKQIYAEALAILYFDKIFCLHDVEGLLLLFLEQLSERSRSCIRTIRLPAVPLESAALNKRKARAFHWAITCAQIAKLNDTLQALEISGQEILDPGASKQLLHPLCKVKATKRLVHSDGVSPEAAKDEDLLFNDMLQDAAAFLKSNAKVREERTKAEAKERADRIAREKEELELRRAAWAAQLARKEKAEQLMNEKRIAELKERLEREEREVTALKEKAAAEIYEGNSSIVPHGTDWPEEREMRNEQLAARLKTQMDKLDAESSGEINAIASRIHELERPSMSQWMDWPKAATGDIDQDLTKVKGLDQFTKELAALEELEGEEYEIVRRSSDLAIDDDDALADWDVVSVQGGSSPTKEDGHDRDDEWEDAASTLVGNDRDDADESTTRRYSFTREWSRNILGVPLGYSIRYSSEVRPCSCSTEKE</sequence>
<reference evidence="4 6" key="1">
    <citation type="journal article" date="2020" name="Stud. Mycol.">
        <title>101 Dothideomycetes genomes: a test case for predicting lifestyles and emergence of pathogens.</title>
        <authorList>
            <person name="Haridas S."/>
            <person name="Albert R."/>
            <person name="Binder M."/>
            <person name="Bloem J."/>
            <person name="Labutti K."/>
            <person name="Salamov A."/>
            <person name="Andreopoulos B."/>
            <person name="Baker S."/>
            <person name="Barry K."/>
            <person name="Bills G."/>
            <person name="Bluhm B."/>
            <person name="Cannon C."/>
            <person name="Castanera R."/>
            <person name="Culley D."/>
            <person name="Daum C."/>
            <person name="Ezra D."/>
            <person name="Gonzalez J."/>
            <person name="Henrissat B."/>
            <person name="Kuo A."/>
            <person name="Liang C."/>
            <person name="Lipzen A."/>
            <person name="Lutzoni F."/>
            <person name="Magnuson J."/>
            <person name="Mondo S."/>
            <person name="Nolan M."/>
            <person name="Ohm R."/>
            <person name="Pangilinan J."/>
            <person name="Park H.-J."/>
            <person name="Ramirez L."/>
            <person name="Alfaro M."/>
            <person name="Sun H."/>
            <person name="Tritt A."/>
            <person name="Yoshinaga Y."/>
            <person name="Zwiers L.-H."/>
            <person name="Turgeon B."/>
            <person name="Goodwin S."/>
            <person name="Spatafora J."/>
            <person name="Crous P."/>
            <person name="Grigoriev I."/>
        </authorList>
    </citation>
    <scope>NUCLEOTIDE SEQUENCE</scope>
    <source>
        <strain evidence="4 6">CBS 304.34</strain>
    </source>
</reference>
<dbReference type="Pfam" id="PF24864">
    <property type="entry name" value="DUF7730"/>
    <property type="match status" value="1"/>
</dbReference>
<feature type="region of interest" description="Disordered" evidence="2">
    <location>
        <begin position="804"/>
        <end position="842"/>
    </location>
</feature>
<evidence type="ECO:0000256" key="1">
    <source>
        <dbReference type="SAM" id="Coils"/>
    </source>
</evidence>
<reference evidence="6" key="3">
    <citation type="submission" date="2025-04" db="UniProtKB">
        <authorList>
            <consortium name="RefSeq"/>
        </authorList>
    </citation>
    <scope>IDENTIFICATION</scope>
    <source>
        <strain evidence="6">CBS 304.34</strain>
    </source>
</reference>
<feature type="region of interest" description="Disordered" evidence="2">
    <location>
        <begin position="31"/>
        <end position="86"/>
    </location>
</feature>
<evidence type="ECO:0000313" key="4">
    <source>
        <dbReference type="EMBL" id="KAF2802294.1"/>
    </source>
</evidence>
<keyword evidence="1" id="KW-0175">Coiled coil</keyword>
<evidence type="ECO:0000256" key="2">
    <source>
        <dbReference type="SAM" id="MobiDB-lite"/>
    </source>
</evidence>
<reference evidence="6" key="2">
    <citation type="submission" date="2020-04" db="EMBL/GenBank/DDBJ databases">
        <authorList>
            <consortium name="NCBI Genome Project"/>
        </authorList>
    </citation>
    <scope>NUCLEOTIDE SEQUENCE</scope>
    <source>
        <strain evidence="6">CBS 304.34</strain>
    </source>
</reference>
<dbReference type="PANTHER" id="PTHR38790:SF4">
    <property type="entry name" value="2EXR DOMAIN-CONTAINING PROTEIN"/>
    <property type="match status" value="1"/>
</dbReference>
<dbReference type="PANTHER" id="PTHR38790">
    <property type="entry name" value="2EXR DOMAIN-CONTAINING PROTEIN-RELATED"/>
    <property type="match status" value="1"/>
</dbReference>
<name>A0A6A6Y2Q4_9PEZI</name>
<feature type="coiled-coil region" evidence="1">
    <location>
        <begin position="603"/>
        <end position="680"/>
    </location>
</feature>
<dbReference type="InterPro" id="IPR056632">
    <property type="entry name" value="DUF7730"/>
</dbReference>